<evidence type="ECO:0000313" key="2">
    <source>
        <dbReference type="Proteomes" id="UP000831701"/>
    </source>
</evidence>
<sequence>MGSRGCSSVSVMTPTEQELGSHCRVLFMTSEGKMEREIDRRIGAASAVMRSVYRTVVVKKELSRKAKLSIYRSIYASHPHLWS</sequence>
<evidence type="ECO:0000313" key="1">
    <source>
        <dbReference type="EMBL" id="KAI3376265.1"/>
    </source>
</evidence>
<dbReference type="Proteomes" id="UP000831701">
    <property type="component" value="Chromosome 2"/>
</dbReference>
<name>A0ACB8X7I1_9TELE</name>
<keyword evidence="2" id="KW-1185">Reference proteome</keyword>
<proteinExistence type="predicted"/>
<accession>A0ACB8X7I1</accession>
<dbReference type="EMBL" id="CM041532">
    <property type="protein sequence ID" value="KAI3376265.1"/>
    <property type="molecule type" value="Genomic_DNA"/>
</dbReference>
<protein>
    <submittedName>
        <fullName evidence="1">Uncharacterized protein</fullName>
    </submittedName>
</protein>
<reference evidence="1" key="1">
    <citation type="submission" date="2022-04" db="EMBL/GenBank/DDBJ databases">
        <title>Jade perch genome.</title>
        <authorList>
            <person name="Chao B."/>
        </authorList>
    </citation>
    <scope>NUCLEOTIDE SEQUENCE</scope>
    <source>
        <strain evidence="1">CB-2022</strain>
    </source>
</reference>
<comment type="caution">
    <text evidence="1">The sequence shown here is derived from an EMBL/GenBank/DDBJ whole genome shotgun (WGS) entry which is preliminary data.</text>
</comment>
<organism evidence="1 2">
    <name type="scientific">Scortum barcoo</name>
    <name type="common">barcoo grunter</name>
    <dbReference type="NCBI Taxonomy" id="214431"/>
    <lineage>
        <taxon>Eukaryota</taxon>
        <taxon>Metazoa</taxon>
        <taxon>Chordata</taxon>
        <taxon>Craniata</taxon>
        <taxon>Vertebrata</taxon>
        <taxon>Euteleostomi</taxon>
        <taxon>Actinopterygii</taxon>
        <taxon>Neopterygii</taxon>
        <taxon>Teleostei</taxon>
        <taxon>Neoteleostei</taxon>
        <taxon>Acanthomorphata</taxon>
        <taxon>Eupercaria</taxon>
        <taxon>Centrarchiformes</taxon>
        <taxon>Terapontoidei</taxon>
        <taxon>Terapontidae</taxon>
        <taxon>Scortum</taxon>
    </lineage>
</organism>
<gene>
    <name evidence="1" type="ORF">L3Q82_016773</name>
</gene>